<name>A0A562LTW0_9BRAD</name>
<accession>A0A562LTW0</accession>
<dbReference type="GO" id="GO:0005886">
    <property type="term" value="C:plasma membrane"/>
    <property type="evidence" value="ECO:0007669"/>
    <property type="project" value="TreeGrafter"/>
</dbReference>
<evidence type="ECO:0000256" key="1">
    <source>
        <dbReference type="ARBA" id="ARBA00022692"/>
    </source>
</evidence>
<organism evidence="5 6">
    <name type="scientific">Bradyrhizobium daqingense</name>
    <dbReference type="NCBI Taxonomy" id="993502"/>
    <lineage>
        <taxon>Bacteria</taxon>
        <taxon>Pseudomonadati</taxon>
        <taxon>Pseudomonadota</taxon>
        <taxon>Alphaproteobacteria</taxon>
        <taxon>Hyphomicrobiales</taxon>
        <taxon>Nitrobacteraceae</taxon>
        <taxon>Bradyrhizobium</taxon>
    </lineage>
</organism>
<proteinExistence type="predicted"/>
<evidence type="ECO:0000256" key="3">
    <source>
        <dbReference type="ARBA" id="ARBA00023136"/>
    </source>
</evidence>
<dbReference type="GO" id="GO:0022857">
    <property type="term" value="F:transmembrane transporter activity"/>
    <property type="evidence" value="ECO:0007669"/>
    <property type="project" value="InterPro"/>
</dbReference>
<dbReference type="Gene3D" id="1.20.1250.20">
    <property type="entry name" value="MFS general substrate transporter like domains"/>
    <property type="match status" value="2"/>
</dbReference>
<feature type="transmembrane region" description="Helical" evidence="4">
    <location>
        <begin position="118"/>
        <end position="138"/>
    </location>
</feature>
<feature type="transmembrane region" description="Helical" evidence="4">
    <location>
        <begin position="279"/>
        <end position="304"/>
    </location>
</feature>
<dbReference type="EMBL" id="VLKL01000001">
    <property type="protein sequence ID" value="TWI11074.1"/>
    <property type="molecule type" value="Genomic_DNA"/>
</dbReference>
<keyword evidence="1 4" id="KW-0812">Transmembrane</keyword>
<dbReference type="PANTHER" id="PTHR23521">
    <property type="entry name" value="TRANSPORTER MFS SUPERFAMILY"/>
    <property type="match status" value="1"/>
</dbReference>
<evidence type="ECO:0000313" key="5">
    <source>
        <dbReference type="EMBL" id="TWI11074.1"/>
    </source>
</evidence>
<evidence type="ECO:0000256" key="4">
    <source>
        <dbReference type="SAM" id="Phobius"/>
    </source>
</evidence>
<dbReference type="InterPro" id="IPR036259">
    <property type="entry name" value="MFS_trans_sf"/>
</dbReference>
<feature type="transmembrane region" description="Helical" evidence="4">
    <location>
        <begin position="57"/>
        <end position="78"/>
    </location>
</feature>
<keyword evidence="6" id="KW-1185">Reference proteome</keyword>
<sequence>MIALSAAMTPLGAIASAAFIPTLARRVGASRLAIGCAVAIALVVAVIGAVHSVTLWFPARLALGVALNGLFVVGEAWITQRADPTKRGRIVGVYASVFALAFALGPLVLVVTGAHSDIPFVVICIASLVSAGILSCIWRTAPTMAAENKKRRGSLMPFPLLALAVACFALFDQITLSLFPVYGVTAGWSEAAMAVAVSVLNAGSIALQYLIGWFSDRSSRRLAMLLCAGLTTAGAAALPYVVSTNVLWPLLFVWGAVAYGVKTLSLIEMGDRLSGEKLIAGTAGLSLMRGVGGTGGGLLAGVAMDHLGPAGLPVTIGMTFLVLTAAGLASARRVVLERNSP</sequence>
<dbReference type="PANTHER" id="PTHR23521:SF3">
    <property type="entry name" value="MFS TRANSPORTER"/>
    <property type="match status" value="1"/>
</dbReference>
<evidence type="ECO:0000313" key="6">
    <source>
        <dbReference type="Proteomes" id="UP000317176"/>
    </source>
</evidence>
<gene>
    <name evidence="5" type="ORF">IQ17_00223</name>
</gene>
<feature type="transmembrane region" description="Helical" evidence="4">
    <location>
        <begin position="247"/>
        <end position="267"/>
    </location>
</feature>
<feature type="transmembrane region" description="Helical" evidence="4">
    <location>
        <begin position="6"/>
        <end position="24"/>
    </location>
</feature>
<feature type="transmembrane region" description="Helical" evidence="4">
    <location>
        <begin position="90"/>
        <end position="112"/>
    </location>
</feature>
<dbReference type="SUPFAM" id="SSF103473">
    <property type="entry name" value="MFS general substrate transporter"/>
    <property type="match status" value="1"/>
</dbReference>
<protein>
    <submittedName>
        <fullName evidence="5">Putative MFS family arabinose efflux permease</fullName>
    </submittedName>
</protein>
<reference evidence="5 6" key="1">
    <citation type="journal article" date="2015" name="Stand. Genomic Sci.">
        <title>Genomic Encyclopedia of Bacterial and Archaeal Type Strains, Phase III: the genomes of soil and plant-associated and newly described type strains.</title>
        <authorList>
            <person name="Whitman W.B."/>
            <person name="Woyke T."/>
            <person name="Klenk H.P."/>
            <person name="Zhou Y."/>
            <person name="Lilburn T.G."/>
            <person name="Beck B.J."/>
            <person name="De Vos P."/>
            <person name="Vandamme P."/>
            <person name="Eisen J.A."/>
            <person name="Garrity G."/>
            <person name="Hugenholtz P."/>
            <person name="Kyrpides N.C."/>
        </authorList>
    </citation>
    <scope>NUCLEOTIDE SEQUENCE [LARGE SCALE GENOMIC DNA]</scope>
    <source>
        <strain evidence="5 6">CGMCC 1.10947</strain>
    </source>
</reference>
<feature type="transmembrane region" description="Helical" evidence="4">
    <location>
        <begin position="222"/>
        <end position="241"/>
    </location>
</feature>
<dbReference type="Pfam" id="PF07690">
    <property type="entry name" value="MFS_1"/>
    <property type="match status" value="1"/>
</dbReference>
<feature type="transmembrane region" description="Helical" evidence="4">
    <location>
        <begin position="191"/>
        <end position="210"/>
    </location>
</feature>
<comment type="caution">
    <text evidence="5">The sequence shown here is derived from an EMBL/GenBank/DDBJ whole genome shotgun (WGS) entry which is preliminary data.</text>
</comment>
<dbReference type="InterPro" id="IPR011701">
    <property type="entry name" value="MFS"/>
</dbReference>
<dbReference type="Proteomes" id="UP000317176">
    <property type="component" value="Unassembled WGS sequence"/>
</dbReference>
<feature type="transmembrane region" description="Helical" evidence="4">
    <location>
        <begin position="31"/>
        <end position="51"/>
    </location>
</feature>
<dbReference type="AlphaFoldDB" id="A0A562LTW0"/>
<feature type="transmembrane region" description="Helical" evidence="4">
    <location>
        <begin position="310"/>
        <end position="331"/>
    </location>
</feature>
<keyword evidence="3 4" id="KW-0472">Membrane</keyword>
<evidence type="ECO:0000256" key="2">
    <source>
        <dbReference type="ARBA" id="ARBA00022989"/>
    </source>
</evidence>
<keyword evidence="2 4" id="KW-1133">Transmembrane helix</keyword>
<feature type="transmembrane region" description="Helical" evidence="4">
    <location>
        <begin position="158"/>
        <end position="179"/>
    </location>
</feature>